<dbReference type="EMBL" id="NWUJ01000002">
    <property type="protein sequence ID" value="PFH37373.1"/>
    <property type="molecule type" value="Genomic_DNA"/>
</dbReference>
<keyword evidence="3" id="KW-1185">Reference proteome</keyword>
<evidence type="ECO:0000256" key="1">
    <source>
        <dbReference type="SAM" id="MobiDB-lite"/>
    </source>
</evidence>
<name>A0A2A9MNC2_BESBE</name>
<evidence type="ECO:0000313" key="3">
    <source>
        <dbReference type="Proteomes" id="UP000224006"/>
    </source>
</evidence>
<comment type="caution">
    <text evidence="2">The sequence shown here is derived from an EMBL/GenBank/DDBJ whole genome shotgun (WGS) entry which is preliminary data.</text>
</comment>
<gene>
    <name evidence="2" type="ORF">BESB_038310</name>
</gene>
<evidence type="ECO:0000313" key="2">
    <source>
        <dbReference type="EMBL" id="PFH37373.1"/>
    </source>
</evidence>
<dbReference type="Proteomes" id="UP000224006">
    <property type="component" value="Chromosome II"/>
</dbReference>
<dbReference type="RefSeq" id="XP_029221382.1">
    <property type="nucleotide sequence ID" value="XM_029362417.1"/>
</dbReference>
<dbReference type="VEuPathDB" id="ToxoDB:BESB_038310"/>
<protein>
    <submittedName>
        <fullName evidence="2">SAG-related sequence</fullName>
    </submittedName>
</protein>
<sequence>MKDPVAGENACAIIITVMRKPLPPFPDQVYSCSPSKGTDLVVSTAKCAVKMKCPTNLALQPSDDATAYDDKNGGAERLVSRTASQ</sequence>
<reference evidence="2 3" key="1">
    <citation type="submission" date="2017-09" db="EMBL/GenBank/DDBJ databases">
        <title>Genome sequencing of Besnoitia besnoiti strain Bb-Ger1.</title>
        <authorList>
            <person name="Schares G."/>
            <person name="Venepally P."/>
            <person name="Lorenzi H.A."/>
        </authorList>
    </citation>
    <scope>NUCLEOTIDE SEQUENCE [LARGE SCALE GENOMIC DNA]</scope>
    <source>
        <strain evidence="2 3">Bb-Ger1</strain>
    </source>
</reference>
<proteinExistence type="predicted"/>
<dbReference type="GeneID" id="40308812"/>
<feature type="region of interest" description="Disordered" evidence="1">
    <location>
        <begin position="62"/>
        <end position="85"/>
    </location>
</feature>
<dbReference type="AlphaFoldDB" id="A0A2A9MNC2"/>
<organism evidence="2 3">
    <name type="scientific">Besnoitia besnoiti</name>
    <name type="common">Apicomplexan protozoan</name>
    <dbReference type="NCBI Taxonomy" id="94643"/>
    <lineage>
        <taxon>Eukaryota</taxon>
        <taxon>Sar</taxon>
        <taxon>Alveolata</taxon>
        <taxon>Apicomplexa</taxon>
        <taxon>Conoidasida</taxon>
        <taxon>Coccidia</taxon>
        <taxon>Eucoccidiorida</taxon>
        <taxon>Eimeriorina</taxon>
        <taxon>Sarcocystidae</taxon>
        <taxon>Besnoitia</taxon>
    </lineage>
</organism>
<accession>A0A2A9MNC2</accession>
<dbReference type="KEGG" id="bbes:BESB_038310"/>